<dbReference type="PANTHER" id="PTHR43622">
    <property type="entry name" value="3-DEHYDROQUINATE SYNTHASE"/>
    <property type="match status" value="1"/>
</dbReference>
<dbReference type="GO" id="GO:0000166">
    <property type="term" value="F:nucleotide binding"/>
    <property type="evidence" value="ECO:0007669"/>
    <property type="project" value="UniProtKB-KW"/>
</dbReference>
<proteinExistence type="predicted"/>
<dbReference type="Pfam" id="PF24621">
    <property type="entry name" value="DHQS_C"/>
    <property type="match status" value="1"/>
</dbReference>
<gene>
    <name evidence="13" type="primary">aroB</name>
    <name evidence="13" type="ORF">DHM44_01840</name>
</gene>
<dbReference type="EC" id="4.2.3.4" evidence="10"/>
<evidence type="ECO:0000259" key="12">
    <source>
        <dbReference type="Pfam" id="PF24621"/>
    </source>
</evidence>
<evidence type="ECO:0000256" key="5">
    <source>
        <dbReference type="ARBA" id="ARBA00022741"/>
    </source>
</evidence>
<dbReference type="Proteomes" id="UP000262325">
    <property type="component" value="Unassembled WGS sequence"/>
</dbReference>
<evidence type="ECO:0000313" key="13">
    <source>
        <dbReference type="EMBL" id="HCW92403.1"/>
    </source>
</evidence>
<evidence type="ECO:0000259" key="11">
    <source>
        <dbReference type="Pfam" id="PF01761"/>
    </source>
</evidence>
<evidence type="ECO:0000256" key="1">
    <source>
        <dbReference type="ARBA" id="ARBA00001911"/>
    </source>
</evidence>
<evidence type="ECO:0000256" key="9">
    <source>
        <dbReference type="ARBA" id="ARBA00023285"/>
    </source>
</evidence>
<dbReference type="GO" id="GO:0003856">
    <property type="term" value="F:3-dehydroquinate synthase activity"/>
    <property type="evidence" value="ECO:0007669"/>
    <property type="project" value="UniProtKB-UniRule"/>
</dbReference>
<evidence type="ECO:0000256" key="7">
    <source>
        <dbReference type="ARBA" id="ARBA00023027"/>
    </source>
</evidence>
<dbReference type="Pfam" id="PF01761">
    <property type="entry name" value="DHQ_synthase"/>
    <property type="match status" value="1"/>
</dbReference>
<dbReference type="AlphaFoldDB" id="A0A3D5Q9K0"/>
<dbReference type="NCBIfam" id="TIGR01357">
    <property type="entry name" value="aroB"/>
    <property type="match status" value="1"/>
</dbReference>
<reference evidence="13 14" key="1">
    <citation type="journal article" date="2018" name="Nat. Biotechnol.">
        <title>A standardized bacterial taxonomy based on genome phylogeny substantially revises the tree of life.</title>
        <authorList>
            <person name="Parks D.H."/>
            <person name="Chuvochina M."/>
            <person name="Waite D.W."/>
            <person name="Rinke C."/>
            <person name="Skarshewski A."/>
            <person name="Chaumeil P.A."/>
            <person name="Hugenholtz P."/>
        </authorList>
    </citation>
    <scope>NUCLEOTIDE SEQUENCE [LARGE SCALE GENOMIC DNA]</scope>
    <source>
        <strain evidence="13">UBA8672</strain>
    </source>
</reference>
<dbReference type="EMBL" id="DPPF01000039">
    <property type="protein sequence ID" value="HCW92403.1"/>
    <property type="molecule type" value="Genomic_DNA"/>
</dbReference>
<organism evidence="13 14">
    <name type="scientific">Flexistipes sinusarabici</name>
    <dbReference type="NCBI Taxonomy" id="2352"/>
    <lineage>
        <taxon>Bacteria</taxon>
        <taxon>Pseudomonadati</taxon>
        <taxon>Deferribacterota</taxon>
        <taxon>Deferribacteres</taxon>
        <taxon>Deferribacterales</taxon>
        <taxon>Flexistipitaceae</taxon>
        <taxon>Flexistipes</taxon>
    </lineage>
</organism>
<comment type="cofactor">
    <cofactor evidence="2">
        <name>Co(2+)</name>
        <dbReference type="ChEBI" id="CHEBI:48828"/>
    </cofactor>
</comment>
<comment type="function">
    <text evidence="3">Catalyzes the conversion of 3-deoxy-D-arabino-heptulosonate 7-phosphate (DAHP) to dehydroquinate (DHQ).</text>
</comment>
<keyword evidence="8" id="KW-0456">Lyase</keyword>
<keyword evidence="7" id="KW-0520">NAD</keyword>
<dbReference type="GO" id="GO:0005737">
    <property type="term" value="C:cytoplasm"/>
    <property type="evidence" value="ECO:0007669"/>
    <property type="project" value="InterPro"/>
</dbReference>
<dbReference type="InterPro" id="IPR016037">
    <property type="entry name" value="DHQ_synth_AroB"/>
</dbReference>
<dbReference type="InterPro" id="IPR030960">
    <property type="entry name" value="DHQS/DOIS_N"/>
</dbReference>
<dbReference type="Gene3D" id="1.20.1090.10">
    <property type="entry name" value="Dehydroquinate synthase-like - alpha domain"/>
    <property type="match status" value="1"/>
</dbReference>
<dbReference type="GO" id="GO:0046872">
    <property type="term" value="F:metal ion binding"/>
    <property type="evidence" value="ECO:0007669"/>
    <property type="project" value="UniProtKB-KW"/>
</dbReference>
<keyword evidence="6" id="KW-0862">Zinc</keyword>
<evidence type="ECO:0000256" key="6">
    <source>
        <dbReference type="ARBA" id="ARBA00022833"/>
    </source>
</evidence>
<protein>
    <recommendedName>
        <fullName evidence="10">3-dehydroquinate synthase</fullName>
        <ecNumber evidence="10">4.2.3.4</ecNumber>
    </recommendedName>
</protein>
<comment type="caution">
    <text evidence="13">The sequence shown here is derived from an EMBL/GenBank/DDBJ whole genome shotgun (WGS) entry which is preliminary data.</text>
</comment>
<dbReference type="GO" id="GO:0009423">
    <property type="term" value="P:chorismate biosynthetic process"/>
    <property type="evidence" value="ECO:0007669"/>
    <property type="project" value="UniProtKB-UniRule"/>
</dbReference>
<keyword evidence="4" id="KW-0479">Metal-binding</keyword>
<dbReference type="InterPro" id="IPR030963">
    <property type="entry name" value="DHQ_synth_fam"/>
</dbReference>
<accession>A0A3D5Q9K0</accession>
<evidence type="ECO:0000256" key="3">
    <source>
        <dbReference type="ARBA" id="ARBA00003485"/>
    </source>
</evidence>
<keyword evidence="9" id="KW-0170">Cobalt</keyword>
<keyword evidence="5" id="KW-0547">Nucleotide-binding</keyword>
<feature type="domain" description="3-dehydroquinate synthase C-terminal" evidence="12">
    <location>
        <begin position="174"/>
        <end position="313"/>
    </location>
</feature>
<evidence type="ECO:0000313" key="14">
    <source>
        <dbReference type="Proteomes" id="UP000262325"/>
    </source>
</evidence>
<sequence>MDKVLVDLKKEVDYSYEILIGTGFIDREINCFEDTGTALFLVDENVYNLYPKLFSRVCCFVYKAEEKRKNFDSVKDILSFFKKNRAHRKNVLVSVGGGITGDVGGFAASVYMRGIPFVNVPTTFLSMVDSSVGGKTGINFDGVKNLVGAFYQPQKVLIDTGFLDTLSDEEFMSGFAEVIKYAAVFDREFFDELKKSENLKSSDFLRYAVRKCCEIKAEIVKLDERESGLRRLLNFGHTVGHAVEIDSGHTVKHGHAVAIGMYYEALFAFRKGEADKKVLGELRDVLSVYEYDIDYKINNETLFLDALKSDKKATDSKLVLAVAPHIGEGSIVEDVSAEELMECVKESV</sequence>
<feature type="domain" description="3-dehydroquinate synthase N-terminal" evidence="11">
    <location>
        <begin position="61"/>
        <end position="172"/>
    </location>
</feature>
<evidence type="ECO:0000256" key="4">
    <source>
        <dbReference type="ARBA" id="ARBA00022723"/>
    </source>
</evidence>
<evidence type="ECO:0000256" key="8">
    <source>
        <dbReference type="ARBA" id="ARBA00023239"/>
    </source>
</evidence>
<comment type="cofactor">
    <cofactor evidence="1">
        <name>NAD(+)</name>
        <dbReference type="ChEBI" id="CHEBI:57540"/>
    </cofactor>
</comment>
<dbReference type="Gene3D" id="3.40.50.1970">
    <property type="match status" value="1"/>
</dbReference>
<dbReference type="InterPro" id="IPR050071">
    <property type="entry name" value="Dehydroquinate_synthase"/>
</dbReference>
<dbReference type="InterPro" id="IPR056179">
    <property type="entry name" value="DHQS_C"/>
</dbReference>
<dbReference type="PIRSF" id="PIRSF001455">
    <property type="entry name" value="DHQ_synth"/>
    <property type="match status" value="1"/>
</dbReference>
<dbReference type="SUPFAM" id="SSF56796">
    <property type="entry name" value="Dehydroquinate synthase-like"/>
    <property type="match status" value="1"/>
</dbReference>
<dbReference type="PANTHER" id="PTHR43622:SF1">
    <property type="entry name" value="3-DEHYDROQUINATE SYNTHASE"/>
    <property type="match status" value="1"/>
</dbReference>
<dbReference type="CDD" id="cd08195">
    <property type="entry name" value="DHQS"/>
    <property type="match status" value="1"/>
</dbReference>
<dbReference type="GO" id="GO:0009073">
    <property type="term" value="P:aromatic amino acid family biosynthetic process"/>
    <property type="evidence" value="ECO:0007669"/>
    <property type="project" value="InterPro"/>
</dbReference>
<name>A0A3D5Q9K0_FLESI</name>
<evidence type="ECO:0000256" key="10">
    <source>
        <dbReference type="NCBIfam" id="TIGR01357"/>
    </source>
</evidence>
<evidence type="ECO:0000256" key="2">
    <source>
        <dbReference type="ARBA" id="ARBA00001941"/>
    </source>
</evidence>